<feature type="binding site" evidence="8">
    <location>
        <begin position="21"/>
        <end position="26"/>
    </location>
    <ligand>
        <name>ATP</name>
        <dbReference type="ChEBI" id="CHEBI:30616"/>
    </ligand>
</feature>
<organism evidence="10 11">
    <name type="scientific">Apibacter mensalis</name>
    <dbReference type="NCBI Taxonomy" id="1586267"/>
    <lineage>
        <taxon>Bacteria</taxon>
        <taxon>Pseudomonadati</taxon>
        <taxon>Bacteroidota</taxon>
        <taxon>Flavobacteriia</taxon>
        <taxon>Flavobacteriales</taxon>
        <taxon>Weeksellaceae</taxon>
        <taxon>Apibacter</taxon>
    </lineage>
</organism>
<dbReference type="EMBL" id="FCOR01000004">
    <property type="protein sequence ID" value="CVK15974.1"/>
    <property type="molecule type" value="Genomic_DNA"/>
</dbReference>
<keyword evidence="3 8" id="KW-0436">Ligase</keyword>
<evidence type="ECO:0000259" key="9">
    <source>
        <dbReference type="SMART" id="SM00977"/>
    </source>
</evidence>
<dbReference type="InterPro" id="IPR012795">
    <property type="entry name" value="tRNA_Ile_lys_synt_N"/>
</dbReference>
<sequence length="429" mass="50052">MKLTDSLNNFTIEKKYLLAVSGGVDSMVLLHLLNNSPYRFSVVHCNFQLRGEDSNLDEKMVSKYCNDHEIELFVKSFDTLQIKKNRESIEMVARNLRYSYFRELIKGYHFDYLITAHHLNDNVETFFINLLRGSGIKGLSGMQMDTNCILRPLLPFTRKEIIKFARENAISWREDASNHTLEYLRNKIRHKIIPELIDISPDFLHQVEKSMSILHETQTFLESKVNELQIKAEVFVEEGIKAYSLEKLLQADFILSYHLLSGYGFTNKKDCINILTAKTGRIFESQGYKAWVDRGKLLVTNRKNSKISNINLLIHSVPFVLKQPFEFTCYVVEGDKPMDGESVDFEKIEFPLILRNWKEGDFFYPINGLGKKKVSKYLKDHKVSNYQKEKVLVLCNNSGEIIWLIGFRLDDRFKISNSTQKFLYLNYKA</sequence>
<comment type="catalytic activity">
    <reaction evidence="7 8">
        <text>cytidine(34) in tRNA(Ile2) + L-lysine + ATP = lysidine(34) in tRNA(Ile2) + AMP + diphosphate + H(+)</text>
        <dbReference type="Rhea" id="RHEA:43744"/>
        <dbReference type="Rhea" id="RHEA-COMP:10625"/>
        <dbReference type="Rhea" id="RHEA-COMP:10670"/>
        <dbReference type="ChEBI" id="CHEBI:15378"/>
        <dbReference type="ChEBI" id="CHEBI:30616"/>
        <dbReference type="ChEBI" id="CHEBI:32551"/>
        <dbReference type="ChEBI" id="CHEBI:33019"/>
        <dbReference type="ChEBI" id="CHEBI:82748"/>
        <dbReference type="ChEBI" id="CHEBI:83665"/>
        <dbReference type="ChEBI" id="CHEBI:456215"/>
        <dbReference type="EC" id="6.3.4.19"/>
    </reaction>
</comment>
<evidence type="ECO:0000313" key="11">
    <source>
        <dbReference type="Proteomes" id="UP000182761"/>
    </source>
</evidence>
<evidence type="ECO:0000256" key="1">
    <source>
        <dbReference type="ARBA" id="ARBA00004496"/>
    </source>
</evidence>
<dbReference type="SUPFAM" id="SSF52402">
    <property type="entry name" value="Adenine nucleotide alpha hydrolases-like"/>
    <property type="match status" value="1"/>
</dbReference>
<dbReference type="GO" id="GO:0005737">
    <property type="term" value="C:cytoplasm"/>
    <property type="evidence" value="ECO:0007669"/>
    <property type="project" value="UniProtKB-SubCell"/>
</dbReference>
<evidence type="ECO:0000256" key="3">
    <source>
        <dbReference type="ARBA" id="ARBA00022598"/>
    </source>
</evidence>
<feature type="domain" description="Lysidine-tRNA(Ile) synthetase C-terminal" evidence="9">
    <location>
        <begin position="352"/>
        <end position="425"/>
    </location>
</feature>
<dbReference type="AlphaFoldDB" id="A0A0X3ANN5"/>
<evidence type="ECO:0000256" key="6">
    <source>
        <dbReference type="ARBA" id="ARBA00022840"/>
    </source>
</evidence>
<dbReference type="InterPro" id="IPR012796">
    <property type="entry name" value="Lysidine-tRNA-synth_C"/>
</dbReference>
<evidence type="ECO:0000313" key="10">
    <source>
        <dbReference type="EMBL" id="CVK15974.1"/>
    </source>
</evidence>
<dbReference type="InterPro" id="IPR012094">
    <property type="entry name" value="tRNA_Ile_lys_synt"/>
</dbReference>
<dbReference type="PANTHER" id="PTHR43033">
    <property type="entry name" value="TRNA(ILE)-LYSIDINE SYNTHASE-RELATED"/>
    <property type="match status" value="1"/>
</dbReference>
<dbReference type="GO" id="GO:0032267">
    <property type="term" value="F:tRNA(Ile)-lysidine synthase activity"/>
    <property type="evidence" value="ECO:0007669"/>
    <property type="project" value="UniProtKB-EC"/>
</dbReference>
<dbReference type="HAMAP" id="MF_01161">
    <property type="entry name" value="tRNA_Ile_lys_synt"/>
    <property type="match status" value="1"/>
</dbReference>
<evidence type="ECO:0000256" key="5">
    <source>
        <dbReference type="ARBA" id="ARBA00022741"/>
    </source>
</evidence>
<dbReference type="Gene3D" id="3.40.50.620">
    <property type="entry name" value="HUPs"/>
    <property type="match status" value="1"/>
</dbReference>
<keyword evidence="2 8" id="KW-0963">Cytoplasm</keyword>
<evidence type="ECO:0000256" key="7">
    <source>
        <dbReference type="ARBA" id="ARBA00048539"/>
    </source>
</evidence>
<dbReference type="OrthoDB" id="9807403at2"/>
<keyword evidence="5 8" id="KW-0547">Nucleotide-binding</keyword>
<keyword evidence="11" id="KW-1185">Reference proteome</keyword>
<gene>
    <name evidence="8" type="primary">tilS</name>
    <name evidence="10" type="ORF">Ga0061079_10492</name>
</gene>
<dbReference type="GO" id="GO:0006400">
    <property type="term" value="P:tRNA modification"/>
    <property type="evidence" value="ECO:0007669"/>
    <property type="project" value="UniProtKB-UniRule"/>
</dbReference>
<dbReference type="CDD" id="cd01992">
    <property type="entry name" value="TilS_N"/>
    <property type="match status" value="1"/>
</dbReference>
<dbReference type="InterPro" id="IPR014729">
    <property type="entry name" value="Rossmann-like_a/b/a_fold"/>
</dbReference>
<comment type="domain">
    <text evidence="8">The N-terminal region contains the highly conserved SGGXDS motif, predicted to be a P-loop motif involved in ATP binding.</text>
</comment>
<accession>A0A0X3ANN5</accession>
<keyword evidence="6 8" id="KW-0067">ATP-binding</keyword>
<evidence type="ECO:0000256" key="2">
    <source>
        <dbReference type="ARBA" id="ARBA00022490"/>
    </source>
</evidence>
<keyword evidence="4 8" id="KW-0819">tRNA processing</keyword>
<dbReference type="STRING" id="1586267.GCA_001418685_00812"/>
<reference evidence="10 11" key="1">
    <citation type="submission" date="2016-01" db="EMBL/GenBank/DDBJ databases">
        <authorList>
            <person name="McClelland M."/>
            <person name="Jain A."/>
            <person name="Saraogi P."/>
            <person name="Mendelson R."/>
            <person name="Westerman R."/>
            <person name="SanMiguel P."/>
            <person name="Csonka L."/>
        </authorList>
    </citation>
    <scope>NUCLEOTIDE SEQUENCE [LARGE SCALE GENOMIC DNA]</scope>
    <source>
        <strain evidence="10 11">R-53146</strain>
    </source>
</reference>
<dbReference type="InterPro" id="IPR011063">
    <property type="entry name" value="TilS/TtcA_N"/>
</dbReference>
<evidence type="ECO:0000256" key="4">
    <source>
        <dbReference type="ARBA" id="ARBA00022694"/>
    </source>
</evidence>
<dbReference type="NCBIfam" id="TIGR02433">
    <property type="entry name" value="lysidine_TilS_C"/>
    <property type="match status" value="1"/>
</dbReference>
<dbReference type="SMART" id="SM00977">
    <property type="entry name" value="TilS_C"/>
    <property type="match status" value="1"/>
</dbReference>
<dbReference type="SUPFAM" id="SSF56037">
    <property type="entry name" value="PheT/TilS domain"/>
    <property type="match status" value="1"/>
</dbReference>
<dbReference type="RefSeq" id="WP_055425188.1">
    <property type="nucleotide sequence ID" value="NZ_FCOR01000004.1"/>
</dbReference>
<comment type="function">
    <text evidence="8">Ligates lysine onto the cytidine present at position 34 of the AUA codon-specific tRNA(Ile) that contains the anticodon CAU, in an ATP-dependent manner. Cytidine is converted to lysidine, thus changing the amino acid specificity of the tRNA from methionine to isoleucine.</text>
</comment>
<comment type="subcellular location">
    <subcellularLocation>
        <location evidence="1 8">Cytoplasm</location>
    </subcellularLocation>
</comment>
<dbReference type="NCBIfam" id="TIGR02432">
    <property type="entry name" value="lysidine_TilS_N"/>
    <property type="match status" value="1"/>
</dbReference>
<dbReference type="Pfam" id="PF11734">
    <property type="entry name" value="TilS_C"/>
    <property type="match status" value="1"/>
</dbReference>
<proteinExistence type="inferred from homology"/>
<name>A0A0X3ANN5_9FLAO</name>
<dbReference type="GO" id="GO:0005524">
    <property type="term" value="F:ATP binding"/>
    <property type="evidence" value="ECO:0007669"/>
    <property type="project" value="UniProtKB-UniRule"/>
</dbReference>
<dbReference type="Proteomes" id="UP000182761">
    <property type="component" value="Unassembled WGS sequence"/>
</dbReference>
<comment type="similarity">
    <text evidence="8">Belongs to the tRNA(Ile)-lysidine synthase family.</text>
</comment>
<dbReference type="EC" id="6.3.4.19" evidence="8"/>
<dbReference type="PANTHER" id="PTHR43033:SF1">
    <property type="entry name" value="TRNA(ILE)-LYSIDINE SYNTHASE-RELATED"/>
    <property type="match status" value="1"/>
</dbReference>
<evidence type="ECO:0000256" key="8">
    <source>
        <dbReference type="HAMAP-Rule" id="MF_01161"/>
    </source>
</evidence>
<dbReference type="Pfam" id="PF01171">
    <property type="entry name" value="ATP_bind_3"/>
    <property type="match status" value="1"/>
</dbReference>
<protein>
    <recommendedName>
        <fullName evidence="8">tRNA(Ile)-lysidine synthase</fullName>
        <ecNumber evidence="8">6.3.4.19</ecNumber>
    </recommendedName>
    <alternativeName>
        <fullName evidence="8">tRNA(Ile)-2-lysyl-cytidine synthase</fullName>
    </alternativeName>
    <alternativeName>
        <fullName evidence="8">tRNA(Ile)-lysidine synthetase</fullName>
    </alternativeName>
</protein>